<keyword evidence="5" id="KW-1185">Reference proteome</keyword>
<protein>
    <recommendedName>
        <fullName evidence="1">non-specific serine/threonine protein kinase</fullName>
        <ecNumber evidence="1">2.7.11.1</ecNumber>
    </recommendedName>
</protein>
<dbReference type="InterPro" id="IPR050235">
    <property type="entry name" value="CK1_Ser-Thr_kinase"/>
</dbReference>
<evidence type="ECO:0000313" key="4">
    <source>
        <dbReference type="EMBL" id="CAD6195150.1"/>
    </source>
</evidence>
<dbReference type="PANTHER" id="PTHR11909">
    <property type="entry name" value="CASEIN KINASE-RELATED"/>
    <property type="match status" value="1"/>
</dbReference>
<dbReference type="PROSITE" id="PS00108">
    <property type="entry name" value="PROTEIN_KINASE_ST"/>
    <property type="match status" value="1"/>
</dbReference>
<dbReference type="GO" id="GO:0005524">
    <property type="term" value="F:ATP binding"/>
    <property type="evidence" value="ECO:0007669"/>
    <property type="project" value="InterPro"/>
</dbReference>
<feature type="compositionally biased region" description="Polar residues" evidence="2">
    <location>
        <begin position="332"/>
        <end position="343"/>
    </location>
</feature>
<dbReference type="EMBL" id="CAJGYM010000051">
    <property type="protein sequence ID" value="CAD6195150.1"/>
    <property type="molecule type" value="Genomic_DNA"/>
</dbReference>
<dbReference type="InterPro" id="IPR000719">
    <property type="entry name" value="Prot_kinase_dom"/>
</dbReference>
<dbReference type="Pfam" id="PF00069">
    <property type="entry name" value="Pkinase"/>
    <property type="match status" value="1"/>
</dbReference>
<dbReference type="PROSITE" id="PS50011">
    <property type="entry name" value="PROTEIN_KINASE_DOM"/>
    <property type="match status" value="1"/>
</dbReference>
<dbReference type="SUPFAM" id="SSF56112">
    <property type="entry name" value="Protein kinase-like (PK-like)"/>
    <property type="match status" value="1"/>
</dbReference>
<organism evidence="4 5">
    <name type="scientific">Caenorhabditis auriculariae</name>
    <dbReference type="NCBI Taxonomy" id="2777116"/>
    <lineage>
        <taxon>Eukaryota</taxon>
        <taxon>Metazoa</taxon>
        <taxon>Ecdysozoa</taxon>
        <taxon>Nematoda</taxon>
        <taxon>Chromadorea</taxon>
        <taxon>Rhabditida</taxon>
        <taxon>Rhabditina</taxon>
        <taxon>Rhabditomorpha</taxon>
        <taxon>Rhabditoidea</taxon>
        <taxon>Rhabditidae</taxon>
        <taxon>Peloderinae</taxon>
        <taxon>Caenorhabditis</taxon>
    </lineage>
</organism>
<dbReference type="Proteomes" id="UP000835052">
    <property type="component" value="Unassembled WGS sequence"/>
</dbReference>
<feature type="domain" description="Protein kinase" evidence="3">
    <location>
        <begin position="1"/>
        <end position="281"/>
    </location>
</feature>
<name>A0A8S1HPV7_9PELO</name>
<dbReference type="SMART" id="SM00220">
    <property type="entry name" value="S_TKc"/>
    <property type="match status" value="1"/>
</dbReference>
<dbReference type="EC" id="2.7.11.1" evidence="1"/>
<feature type="region of interest" description="Disordered" evidence="2">
    <location>
        <begin position="323"/>
        <end position="343"/>
    </location>
</feature>
<dbReference type="Gene3D" id="1.10.510.10">
    <property type="entry name" value="Transferase(Phosphotransferase) domain 1"/>
    <property type="match status" value="1"/>
</dbReference>
<proteinExistence type="predicted"/>
<comment type="caution">
    <text evidence="4">The sequence shown here is derived from an EMBL/GenBank/DDBJ whole genome shotgun (WGS) entry which is preliminary data.</text>
</comment>
<reference evidence="4" key="1">
    <citation type="submission" date="2020-10" db="EMBL/GenBank/DDBJ databases">
        <authorList>
            <person name="Kikuchi T."/>
        </authorList>
    </citation>
    <scope>NUCLEOTIDE SEQUENCE</scope>
    <source>
        <strain evidence="4">NKZ352</strain>
    </source>
</reference>
<dbReference type="FunFam" id="1.10.510.10:FF:000883">
    <property type="entry name" value="Tau TuBulin Kinase"/>
    <property type="match status" value="1"/>
</dbReference>
<dbReference type="AlphaFoldDB" id="A0A8S1HPV7"/>
<evidence type="ECO:0000256" key="2">
    <source>
        <dbReference type="SAM" id="MobiDB-lite"/>
    </source>
</evidence>
<sequence length="363" mass="41890">MAENDYMANIRFNDGKRFGDWFTWCKTRKTKQRGALKAESNEIEGGSAIKLEIMILRDLNKHGSKPHVPEYHHAAKRGKYSYMIMTLLGDNLKHLKNNNATVKERFTRGTWSRLGIQCLYSVKYVHDCGYIHRDIKPNNFVMGASDDPSRCRMVHILDFGLARAYAFLRDDKWIARRARGTSEFRGTQKYCSANVHLRKEQGRHDDLWSLLYVLTEFNGGLPWQNEREKTKVEAMKLAMSDTTVFLNMPASLQPVYPHLRSLDCYQKPDYSLLYNGLVTMMKQEKVQPLSKYDWETDEQEHAARKYAKEHGPSAWENSEAYFKSDPVGINGPPTSNAPNFSQIQAPKTLKVDSVINRASDHKK</sequence>
<dbReference type="OrthoDB" id="5979581at2759"/>
<accession>A0A8S1HPV7</accession>
<evidence type="ECO:0000256" key="1">
    <source>
        <dbReference type="ARBA" id="ARBA00012513"/>
    </source>
</evidence>
<evidence type="ECO:0000259" key="3">
    <source>
        <dbReference type="PROSITE" id="PS50011"/>
    </source>
</evidence>
<gene>
    <name evidence="4" type="ORF">CAUJ_LOCUS11069</name>
</gene>
<dbReference type="GO" id="GO:0004674">
    <property type="term" value="F:protein serine/threonine kinase activity"/>
    <property type="evidence" value="ECO:0007669"/>
    <property type="project" value="UniProtKB-EC"/>
</dbReference>
<evidence type="ECO:0000313" key="5">
    <source>
        <dbReference type="Proteomes" id="UP000835052"/>
    </source>
</evidence>
<dbReference type="InterPro" id="IPR011009">
    <property type="entry name" value="Kinase-like_dom_sf"/>
</dbReference>
<dbReference type="InterPro" id="IPR008271">
    <property type="entry name" value="Ser/Thr_kinase_AS"/>
</dbReference>